<evidence type="ECO:0000256" key="1">
    <source>
        <dbReference type="ARBA" id="ARBA00001933"/>
    </source>
</evidence>
<keyword evidence="7 13" id="KW-0808">Transferase</keyword>
<dbReference type="PANTHER" id="PTHR42684">
    <property type="entry name" value="ADENOSYLMETHIONINE-8-AMINO-7-OXONONANOATE AMINOTRANSFERASE"/>
    <property type="match status" value="1"/>
</dbReference>
<gene>
    <name evidence="13" type="primary">bioA</name>
    <name evidence="14" type="ORF">TDSAC_1779</name>
</gene>
<dbReference type="GO" id="GO:0030170">
    <property type="term" value="F:pyridoxal phosphate binding"/>
    <property type="evidence" value="ECO:0007669"/>
    <property type="project" value="UniProtKB-UniRule"/>
</dbReference>
<comment type="subunit">
    <text evidence="4 13">Homodimer.</text>
</comment>
<feature type="binding site" evidence="13">
    <location>
        <position position="308"/>
    </location>
    <ligand>
        <name>substrate</name>
    </ligand>
</feature>
<dbReference type="Gene3D" id="3.90.1150.10">
    <property type="entry name" value="Aspartate Aminotransferase, domain 1"/>
    <property type="match status" value="1"/>
</dbReference>
<sequence>MIQIWHPCTQMKDHEKYPLIKIKNARGVYLYDFNGNSYIDGISSWWVNLFGHSNERLNRAISNQIASLEQIIFAGFTHEKALELAKLLSEVVPDNLSKMFFAETGSSAVEISIKMSYHYFQNIGQRKRKKFVSLKNGYHGETIGALSVSGEDLYKKAYKSILPKNIVSFSPDCYRCKFGHSRESCNTECFSDIEKILISNGEKICAVIVEPIVQFAGGFKIYPPEYLVKLRNLTSKLGIHLILDEIATGFGRTGKMFACEWADIKPDFMCLSKGITSGYLPLSVVLTTDEVYRAFYDDYTTLKAFLHSHSYNGNAISSAVAVETLKIFKEENVLEKNKEKYKYMRNLIENKFCELQHVGEIRHIGFISAVEIVENKKTKKPFNWKKRTGFNIYREALKRGVLLRNLGDIIYFLPPYIIEPHQIEFLVKAAHQSYLEVLKK</sequence>
<evidence type="ECO:0000256" key="6">
    <source>
        <dbReference type="ARBA" id="ARBA00022576"/>
    </source>
</evidence>
<keyword evidence="8 13" id="KW-0949">S-adenosyl-L-methionine</keyword>
<dbReference type="EC" id="2.6.1.62" evidence="13"/>
<dbReference type="AlphaFoldDB" id="A0A2R4W2X3"/>
<feature type="binding site" evidence="13">
    <location>
        <position position="404"/>
    </location>
    <ligand>
        <name>substrate</name>
    </ligand>
</feature>
<comment type="function">
    <text evidence="13">Catalyzes the transfer of the alpha-amino group from S-adenosyl-L-methionine (SAM) to 7-keto-8-aminopelargonic acid (KAPA) to form 7,8-diaminopelargonic acid (DAPA). It is the only aminotransferase known to utilize SAM as an amino donor.</text>
</comment>
<protein>
    <recommendedName>
        <fullName evidence="13">Adenosylmethionine-8-amino-7-oxononanoate aminotransferase</fullName>
        <ecNumber evidence="13">2.6.1.62</ecNumber>
    </recommendedName>
    <alternativeName>
        <fullName evidence="13">7,8-diamino-pelargonic acid aminotransferase</fullName>
        <shortName evidence="13">DAPA AT</shortName>
        <shortName evidence="13">DAPA aminotransferase</shortName>
    </alternativeName>
    <alternativeName>
        <fullName evidence="13">7,8-diaminononanoate synthase</fullName>
        <shortName evidence="13">DANS</shortName>
    </alternativeName>
    <alternativeName>
        <fullName evidence="13">Diaminopelargonic acid synthase</fullName>
    </alternativeName>
</protein>
<dbReference type="RefSeq" id="WP_108310199.1">
    <property type="nucleotide sequence ID" value="NZ_CP020921.1"/>
</dbReference>
<evidence type="ECO:0000256" key="10">
    <source>
        <dbReference type="ARBA" id="ARBA00022898"/>
    </source>
</evidence>
<dbReference type="InterPro" id="IPR015424">
    <property type="entry name" value="PyrdxlP-dep_Trfase"/>
</dbReference>
<comment type="catalytic activity">
    <reaction evidence="11 13">
        <text>(8S)-8-amino-7-oxononanoate + S-adenosyl-L-methionine = S-adenosyl-4-methylsulfanyl-2-oxobutanoate + (7R,8S)-7,8-diammoniononanoate</text>
        <dbReference type="Rhea" id="RHEA:16861"/>
        <dbReference type="ChEBI" id="CHEBI:16490"/>
        <dbReference type="ChEBI" id="CHEBI:59789"/>
        <dbReference type="ChEBI" id="CHEBI:149468"/>
        <dbReference type="ChEBI" id="CHEBI:149469"/>
        <dbReference type="EC" id="2.6.1.62"/>
    </reaction>
</comment>
<evidence type="ECO:0000256" key="9">
    <source>
        <dbReference type="ARBA" id="ARBA00022756"/>
    </source>
</evidence>
<dbReference type="FunFam" id="3.40.640.10:FF:000078">
    <property type="entry name" value="Adenosylmethionine-8-amino-7-oxononanoate aminotransferase"/>
    <property type="match status" value="1"/>
</dbReference>
<dbReference type="InterPro" id="IPR049704">
    <property type="entry name" value="Aminotrans_3_PPA_site"/>
</dbReference>
<feature type="binding site" evidence="13">
    <location>
        <position position="138"/>
    </location>
    <ligand>
        <name>substrate</name>
    </ligand>
</feature>
<comment type="similarity">
    <text evidence="12 13">Belongs to the class-III pyridoxal-phosphate-dependent aminotransferase family. BioA subfamily.</text>
</comment>
<feature type="binding site" evidence="13">
    <location>
        <begin position="309"/>
        <end position="310"/>
    </location>
    <ligand>
        <name>pyridoxal 5'-phosphate</name>
        <dbReference type="ChEBI" id="CHEBI:597326"/>
    </ligand>
</feature>
<dbReference type="Pfam" id="PF00202">
    <property type="entry name" value="Aminotran_3"/>
    <property type="match status" value="1"/>
</dbReference>
<feature type="binding site" evidence="13">
    <location>
        <position position="273"/>
    </location>
    <ligand>
        <name>substrate</name>
    </ligand>
</feature>
<dbReference type="GO" id="GO:0004015">
    <property type="term" value="F:adenosylmethionine-8-amino-7-oxononanoate transaminase activity"/>
    <property type="evidence" value="ECO:0007669"/>
    <property type="project" value="UniProtKB-UniRule"/>
</dbReference>
<feature type="binding site" evidence="13">
    <location>
        <position position="45"/>
    </location>
    <ligand>
        <name>substrate</name>
    </ligand>
</feature>
<dbReference type="Gene3D" id="3.40.640.10">
    <property type="entry name" value="Type I PLP-dependent aspartate aminotransferase-like (Major domain)"/>
    <property type="match status" value="1"/>
</dbReference>
<dbReference type="InterPro" id="IPR005815">
    <property type="entry name" value="BioA"/>
</dbReference>
<dbReference type="CDD" id="cd00610">
    <property type="entry name" value="OAT_like"/>
    <property type="match status" value="1"/>
</dbReference>
<evidence type="ECO:0000256" key="5">
    <source>
        <dbReference type="ARBA" id="ARBA00022490"/>
    </source>
</evidence>
<evidence type="ECO:0000313" key="15">
    <source>
        <dbReference type="Proteomes" id="UP000244792"/>
    </source>
</evidence>
<dbReference type="GO" id="GO:0009102">
    <property type="term" value="P:biotin biosynthetic process"/>
    <property type="evidence" value="ECO:0007669"/>
    <property type="project" value="UniProtKB-UniRule"/>
</dbReference>
<dbReference type="NCBIfam" id="TIGR00508">
    <property type="entry name" value="bioA"/>
    <property type="match status" value="1"/>
</dbReference>
<name>A0A2R4W2X3_THEAF</name>
<dbReference type="HAMAP" id="MF_00834">
    <property type="entry name" value="BioA"/>
    <property type="match status" value="1"/>
</dbReference>
<evidence type="ECO:0000256" key="7">
    <source>
        <dbReference type="ARBA" id="ARBA00022679"/>
    </source>
</evidence>
<evidence type="ECO:0000256" key="4">
    <source>
        <dbReference type="ARBA" id="ARBA00011738"/>
    </source>
</evidence>
<dbReference type="SUPFAM" id="SSF53383">
    <property type="entry name" value="PLP-dependent transferases"/>
    <property type="match status" value="1"/>
</dbReference>
<evidence type="ECO:0000256" key="8">
    <source>
        <dbReference type="ARBA" id="ARBA00022691"/>
    </source>
</evidence>
<comment type="pathway">
    <text evidence="3 13">Cofactor biosynthesis; biotin biosynthesis; 7,8-diaminononanoate from 8-amino-7-oxononanoate (SAM route): step 1/1.</text>
</comment>
<evidence type="ECO:0000256" key="13">
    <source>
        <dbReference type="HAMAP-Rule" id="MF_00834"/>
    </source>
</evidence>
<dbReference type="UniPathway" id="UPA00078">
    <property type="reaction ID" value="UER00160"/>
</dbReference>
<dbReference type="PANTHER" id="PTHR42684:SF17">
    <property type="entry name" value="ADENOSYLMETHIONINE-8-AMINO-7-OXONONANOATE AMINOTRANSFERASE"/>
    <property type="match status" value="1"/>
</dbReference>
<keyword evidence="10 13" id="KW-0663">Pyridoxal phosphate</keyword>
<dbReference type="GO" id="GO:0005737">
    <property type="term" value="C:cytoplasm"/>
    <property type="evidence" value="ECO:0007669"/>
    <property type="project" value="UniProtKB-SubCell"/>
</dbReference>
<feature type="binding site" evidence="13">
    <location>
        <position position="244"/>
    </location>
    <ligand>
        <name>pyridoxal 5'-phosphate</name>
        <dbReference type="ChEBI" id="CHEBI:597326"/>
    </ligand>
</feature>
<dbReference type="EMBL" id="CP020921">
    <property type="protein sequence ID" value="AWB11115.1"/>
    <property type="molecule type" value="Genomic_DNA"/>
</dbReference>
<feature type="modified residue" description="N6-(pyridoxal phosphate)lysine" evidence="13">
    <location>
        <position position="273"/>
    </location>
</feature>
<keyword evidence="9 13" id="KW-0093">Biotin biosynthesis</keyword>
<dbReference type="KEGG" id="taci:TDSAC_1779"/>
<feature type="binding site" evidence="13">
    <location>
        <begin position="105"/>
        <end position="106"/>
    </location>
    <ligand>
        <name>pyridoxal 5'-phosphate</name>
        <dbReference type="ChEBI" id="CHEBI:597326"/>
    </ligand>
</feature>
<evidence type="ECO:0000256" key="11">
    <source>
        <dbReference type="ARBA" id="ARBA00048449"/>
    </source>
</evidence>
<dbReference type="InterPro" id="IPR005814">
    <property type="entry name" value="Aminotrans_3"/>
</dbReference>
<evidence type="ECO:0000256" key="3">
    <source>
        <dbReference type="ARBA" id="ARBA00005063"/>
    </source>
</evidence>
<comment type="cofactor">
    <cofactor evidence="1 13">
        <name>pyridoxal 5'-phosphate</name>
        <dbReference type="ChEBI" id="CHEBI:597326"/>
    </cofactor>
</comment>
<dbReference type="PROSITE" id="PS00600">
    <property type="entry name" value="AA_TRANSFER_CLASS_3"/>
    <property type="match status" value="1"/>
</dbReference>
<dbReference type="PIRSF" id="PIRSF000521">
    <property type="entry name" value="Transaminase_4ab_Lys_Orn"/>
    <property type="match status" value="1"/>
</dbReference>
<dbReference type="OrthoDB" id="9801052at2"/>
<proteinExistence type="inferred from homology"/>
<feature type="site" description="Participates in the substrate recognition with KAPA and in a stacking interaction with the adenine ring of SAM" evidence="13">
    <location>
        <position position="8"/>
    </location>
</feature>
<accession>A0A2R4W2X3</accession>
<dbReference type="InterPro" id="IPR015422">
    <property type="entry name" value="PyrdxlP-dep_Trfase_small"/>
</dbReference>
<organism evidence="14 15">
    <name type="scientific">Thermodesulfobium acidiphilum</name>
    <dbReference type="NCBI Taxonomy" id="1794699"/>
    <lineage>
        <taxon>Bacteria</taxon>
        <taxon>Pseudomonadati</taxon>
        <taxon>Thermodesulfobiota</taxon>
        <taxon>Thermodesulfobiia</taxon>
        <taxon>Thermodesulfobiales</taxon>
        <taxon>Thermodesulfobiaceae</taxon>
        <taxon>Thermodesulfobium</taxon>
    </lineage>
</organism>
<dbReference type="Proteomes" id="UP000244792">
    <property type="component" value="Chromosome"/>
</dbReference>
<dbReference type="NCBIfam" id="NF004624">
    <property type="entry name" value="PRK05964.1"/>
    <property type="match status" value="1"/>
</dbReference>
<evidence type="ECO:0000256" key="12">
    <source>
        <dbReference type="ARBA" id="ARBA00060970"/>
    </source>
</evidence>
<dbReference type="InterPro" id="IPR015421">
    <property type="entry name" value="PyrdxlP-dep_Trfase_major"/>
</dbReference>
<reference evidence="14 15" key="1">
    <citation type="submission" date="2017-04" db="EMBL/GenBank/DDBJ databases">
        <title>Genomic insights into metabolism of Thermodesulfobium acidiphilum.</title>
        <authorList>
            <person name="Toshchakov S.V."/>
            <person name="Frolov E.N."/>
            <person name="Kublanov I.V."/>
            <person name="Samarov N.I."/>
            <person name="Novikov A."/>
            <person name="Lebedinsky A.V."/>
            <person name="Bonch-Osmolovskaya E.A."/>
            <person name="Chernyh N.A."/>
        </authorList>
    </citation>
    <scope>NUCLEOTIDE SEQUENCE [LARGE SCALE GENOMIC DNA]</scope>
    <source>
        <strain evidence="14 15">3127-1</strain>
    </source>
</reference>
<evidence type="ECO:0000313" key="14">
    <source>
        <dbReference type="EMBL" id="AWB11115.1"/>
    </source>
</evidence>
<keyword evidence="5 13" id="KW-0963">Cytoplasm</keyword>
<keyword evidence="6 13" id="KW-0032">Aminotransferase</keyword>
<comment type="subcellular location">
    <subcellularLocation>
        <location evidence="2 13">Cytoplasm</location>
    </subcellularLocation>
</comment>
<evidence type="ECO:0000256" key="2">
    <source>
        <dbReference type="ARBA" id="ARBA00004496"/>
    </source>
</evidence>
<keyword evidence="15" id="KW-1185">Reference proteome</keyword>